<evidence type="ECO:0000313" key="4">
    <source>
        <dbReference type="EMBL" id="PHU37722.1"/>
    </source>
</evidence>
<accession>A0A2G3E374</accession>
<dbReference type="GO" id="GO:0006753">
    <property type="term" value="P:nucleoside phosphate metabolic process"/>
    <property type="evidence" value="ECO:0007669"/>
    <property type="project" value="TreeGrafter"/>
</dbReference>
<dbReference type="Proteomes" id="UP000224563">
    <property type="component" value="Unassembled WGS sequence"/>
</dbReference>
<dbReference type="PROSITE" id="PS51462">
    <property type="entry name" value="NUDIX"/>
    <property type="match status" value="1"/>
</dbReference>
<gene>
    <name evidence="4" type="ORF">CSX02_06455</name>
</gene>
<name>A0A2G3E374_9FIRM</name>
<keyword evidence="2 4" id="KW-0378">Hydrolase</keyword>
<dbReference type="InterPro" id="IPR015797">
    <property type="entry name" value="NUDIX_hydrolase-like_dom_sf"/>
</dbReference>
<dbReference type="PANTHER" id="PTHR11839">
    <property type="entry name" value="UDP/ADP-SUGAR PYROPHOSPHATASE"/>
    <property type="match status" value="1"/>
</dbReference>
<dbReference type="InterPro" id="IPR000086">
    <property type="entry name" value="NUDIX_hydrolase_dom"/>
</dbReference>
<sequence>MEKVQEQSGYENTPEWRGYCKLMEERPKSFRGGGYPKIVTDVRVVDRFVRENHVKIGLIYQSPYNTFLVDLVEEKDGFLHTYDRLLATVGEGAVVTVPIFEHQFVLIRQFRHSVQDYVWAFPRGFGEKDISPEENVAKELSEEIGARQVSKVQKIGTIAPDTGILGVYVDAYVCEVSNVELRKNYEGIEEVMLVSEEQLQRMIQEQKLVDGYTLAGFAMYQQKK</sequence>
<reference evidence="4 5" key="1">
    <citation type="submission" date="2017-10" db="EMBL/GenBank/DDBJ databases">
        <title>Resolving the taxonomy of Roseburia spp., Eubacterium rectale and Agathobacter spp. through phylogenomic analysis.</title>
        <authorList>
            <person name="Sheridan P.O."/>
            <person name="Walker A.W."/>
            <person name="Duncan S.H."/>
            <person name="Scott K.P."/>
            <person name="Toole P.W.O."/>
            <person name="Luis P."/>
            <person name="Flint H.J."/>
        </authorList>
    </citation>
    <scope>NUCLEOTIDE SEQUENCE [LARGE SCALE GENOMIC DNA]</scope>
    <source>
        <strain evidence="4 5">JK623</strain>
    </source>
</reference>
<keyword evidence="5" id="KW-1185">Reference proteome</keyword>
<evidence type="ECO:0000256" key="2">
    <source>
        <dbReference type="ARBA" id="ARBA00022801"/>
    </source>
</evidence>
<dbReference type="RefSeq" id="WP_099386054.1">
    <property type="nucleotide sequence ID" value="NZ_JANSWH010000067.1"/>
</dbReference>
<organism evidence="4 5">
    <name type="scientific">Agathobacter ruminis</name>
    <dbReference type="NCBI Taxonomy" id="1712665"/>
    <lineage>
        <taxon>Bacteria</taxon>
        <taxon>Bacillati</taxon>
        <taxon>Bacillota</taxon>
        <taxon>Clostridia</taxon>
        <taxon>Lachnospirales</taxon>
        <taxon>Lachnospiraceae</taxon>
        <taxon>Agathobacter</taxon>
    </lineage>
</organism>
<evidence type="ECO:0000259" key="3">
    <source>
        <dbReference type="PROSITE" id="PS51462"/>
    </source>
</evidence>
<dbReference type="Pfam" id="PF00293">
    <property type="entry name" value="NUDIX"/>
    <property type="match status" value="1"/>
</dbReference>
<dbReference type="EMBL" id="PDYG01000031">
    <property type="protein sequence ID" value="PHU37722.1"/>
    <property type="molecule type" value="Genomic_DNA"/>
</dbReference>
<dbReference type="CDD" id="cd03424">
    <property type="entry name" value="NUDIX_ADPRase_Nudt5_UGPPase_Nudt14"/>
    <property type="match status" value="1"/>
</dbReference>
<comment type="caution">
    <text evidence="4">The sequence shown here is derived from an EMBL/GenBank/DDBJ whole genome shotgun (WGS) entry which is preliminary data.</text>
</comment>
<reference evidence="4 5" key="2">
    <citation type="submission" date="2017-10" db="EMBL/GenBank/DDBJ databases">
        <authorList>
            <person name="Banno H."/>
            <person name="Chua N.-H."/>
        </authorList>
    </citation>
    <scope>NUCLEOTIDE SEQUENCE [LARGE SCALE GENOMIC DNA]</scope>
    <source>
        <strain evidence="4 5">JK623</strain>
    </source>
</reference>
<dbReference type="PANTHER" id="PTHR11839:SF18">
    <property type="entry name" value="NUDIX HYDROLASE DOMAIN-CONTAINING PROTEIN"/>
    <property type="match status" value="1"/>
</dbReference>
<evidence type="ECO:0000313" key="5">
    <source>
        <dbReference type="Proteomes" id="UP000224563"/>
    </source>
</evidence>
<comment type="cofactor">
    <cofactor evidence="1">
        <name>Mg(2+)</name>
        <dbReference type="ChEBI" id="CHEBI:18420"/>
    </cofactor>
</comment>
<dbReference type="SUPFAM" id="SSF55811">
    <property type="entry name" value="Nudix"/>
    <property type="match status" value="1"/>
</dbReference>
<dbReference type="Gene3D" id="3.90.79.10">
    <property type="entry name" value="Nucleoside Triphosphate Pyrophosphohydrolase"/>
    <property type="match status" value="1"/>
</dbReference>
<dbReference type="GO" id="GO:0016787">
    <property type="term" value="F:hydrolase activity"/>
    <property type="evidence" value="ECO:0007669"/>
    <property type="project" value="UniProtKB-KW"/>
</dbReference>
<dbReference type="AlphaFoldDB" id="A0A2G3E374"/>
<evidence type="ECO:0000256" key="1">
    <source>
        <dbReference type="ARBA" id="ARBA00001946"/>
    </source>
</evidence>
<dbReference type="GO" id="GO:0019693">
    <property type="term" value="P:ribose phosphate metabolic process"/>
    <property type="evidence" value="ECO:0007669"/>
    <property type="project" value="TreeGrafter"/>
</dbReference>
<feature type="domain" description="Nudix hydrolase" evidence="3">
    <location>
        <begin position="86"/>
        <end position="218"/>
    </location>
</feature>
<proteinExistence type="predicted"/>
<protein>
    <submittedName>
        <fullName evidence="4">NTP pyrophosphohydrolase</fullName>
    </submittedName>
</protein>